<keyword evidence="4" id="KW-1185">Reference proteome</keyword>
<proteinExistence type="predicted"/>
<comment type="caution">
    <text evidence="3">The sequence shown here is derived from an EMBL/GenBank/DDBJ whole genome shotgun (WGS) entry which is preliminary data.</text>
</comment>
<reference evidence="3" key="1">
    <citation type="submission" date="2020-07" db="EMBL/GenBank/DDBJ databases">
        <title>Multicomponent nature underlies the extraordinary mechanical properties of spider dragline silk.</title>
        <authorList>
            <person name="Kono N."/>
            <person name="Nakamura H."/>
            <person name="Mori M."/>
            <person name="Yoshida Y."/>
            <person name="Ohtoshi R."/>
            <person name="Malay A.D."/>
            <person name="Moran D.A.P."/>
            <person name="Tomita M."/>
            <person name="Numata K."/>
            <person name="Arakawa K."/>
        </authorList>
    </citation>
    <scope>NUCLEOTIDE SEQUENCE</scope>
</reference>
<dbReference type="EMBL" id="BMAO01009782">
    <property type="protein sequence ID" value="GFR33231.1"/>
    <property type="molecule type" value="Genomic_DNA"/>
</dbReference>
<evidence type="ECO:0000259" key="2">
    <source>
        <dbReference type="Pfam" id="PF13843"/>
    </source>
</evidence>
<feature type="domain" description="PiggyBac transposable element-derived protein" evidence="2">
    <location>
        <begin position="2"/>
        <end position="77"/>
    </location>
</feature>
<accession>A0A8X6K626</accession>
<evidence type="ECO:0000256" key="1">
    <source>
        <dbReference type="SAM" id="Phobius"/>
    </source>
</evidence>
<dbReference type="Pfam" id="PF13843">
    <property type="entry name" value="DDE_Tnp_1_7"/>
    <property type="match status" value="1"/>
</dbReference>
<organism evidence="3 4">
    <name type="scientific">Trichonephila clavata</name>
    <name type="common">Joro spider</name>
    <name type="synonym">Nephila clavata</name>
    <dbReference type="NCBI Taxonomy" id="2740835"/>
    <lineage>
        <taxon>Eukaryota</taxon>
        <taxon>Metazoa</taxon>
        <taxon>Ecdysozoa</taxon>
        <taxon>Arthropoda</taxon>
        <taxon>Chelicerata</taxon>
        <taxon>Arachnida</taxon>
        <taxon>Araneae</taxon>
        <taxon>Araneomorphae</taxon>
        <taxon>Entelegynae</taxon>
        <taxon>Araneoidea</taxon>
        <taxon>Nephilidae</taxon>
        <taxon>Trichonephila</taxon>
    </lineage>
</organism>
<dbReference type="OrthoDB" id="6437726at2759"/>
<dbReference type="PANTHER" id="PTHR46599">
    <property type="entry name" value="PIGGYBAC TRANSPOSABLE ELEMENT-DERIVED PROTEIN 4"/>
    <property type="match status" value="1"/>
</dbReference>
<gene>
    <name evidence="3" type="primary">X975_25666</name>
    <name evidence="3" type="ORF">TNCT_583511</name>
</gene>
<name>A0A8X6K626_TRICU</name>
<sequence>MLSNCHKAEYVKVNRTMKDVSKEEFECLVPIEFYNKIMGGVDLADQMANVYKLNRKSCKWWKKVFFRLLISAVVNSWIAYCGLKHRKPHFLITSYLLQKN</sequence>
<dbReference type="InterPro" id="IPR029526">
    <property type="entry name" value="PGBD"/>
</dbReference>
<evidence type="ECO:0000313" key="4">
    <source>
        <dbReference type="Proteomes" id="UP000887116"/>
    </source>
</evidence>
<protein>
    <submittedName>
        <fullName evidence="3">Rho guanine nucleotide exchange factor 10-like protein</fullName>
    </submittedName>
</protein>
<keyword evidence="1" id="KW-0812">Transmembrane</keyword>
<feature type="transmembrane region" description="Helical" evidence="1">
    <location>
        <begin position="64"/>
        <end position="83"/>
    </location>
</feature>
<dbReference type="Proteomes" id="UP000887116">
    <property type="component" value="Unassembled WGS sequence"/>
</dbReference>
<keyword evidence="1" id="KW-0472">Membrane</keyword>
<dbReference type="PANTHER" id="PTHR46599:SF3">
    <property type="entry name" value="PIGGYBAC TRANSPOSABLE ELEMENT-DERIVED PROTEIN 4"/>
    <property type="match status" value="1"/>
</dbReference>
<keyword evidence="1" id="KW-1133">Transmembrane helix</keyword>
<evidence type="ECO:0000313" key="3">
    <source>
        <dbReference type="EMBL" id="GFR33231.1"/>
    </source>
</evidence>
<dbReference type="AlphaFoldDB" id="A0A8X6K626"/>